<dbReference type="Gene3D" id="3.30.1330.80">
    <property type="entry name" value="Hypothetical protein, similar to alpha- acetolactate decarboxylase, domain 2"/>
    <property type="match status" value="1"/>
</dbReference>
<dbReference type="InterPro" id="IPR025707">
    <property type="entry name" value="DNA_bp_PD1"/>
</dbReference>
<dbReference type="CDD" id="cd11378">
    <property type="entry name" value="DUF296"/>
    <property type="match status" value="1"/>
</dbReference>
<dbReference type="PIRSF" id="PIRSF016702">
    <property type="entry name" value="DNA_bp_PD1"/>
    <property type="match status" value="1"/>
</dbReference>
<dbReference type="Proteomes" id="UP000460715">
    <property type="component" value="Unassembled WGS sequence"/>
</dbReference>
<comment type="caution">
    <text evidence="2">The sequence shown here is derived from an EMBL/GenBank/DDBJ whole genome shotgun (WGS) entry which is preliminary data.</text>
</comment>
<proteinExistence type="predicted"/>
<dbReference type="RefSeq" id="WP_160936155.1">
    <property type="nucleotide sequence ID" value="NZ_SNVJ01000004.1"/>
</dbReference>
<evidence type="ECO:0000259" key="1">
    <source>
        <dbReference type="PROSITE" id="PS51742"/>
    </source>
</evidence>
<dbReference type="PANTHER" id="PTHR34988:SF1">
    <property type="entry name" value="DNA-BINDING PROTEIN"/>
    <property type="match status" value="1"/>
</dbReference>
<dbReference type="EMBL" id="SNVJ01000004">
    <property type="protein sequence ID" value="MXP63041.1"/>
    <property type="molecule type" value="Genomic_DNA"/>
</dbReference>
<gene>
    <name evidence="2" type="ORF">E0493_06700</name>
</gene>
<dbReference type="PROSITE" id="PS51742">
    <property type="entry name" value="PPC"/>
    <property type="match status" value="1"/>
</dbReference>
<dbReference type="Pfam" id="PF03479">
    <property type="entry name" value="PCC"/>
    <property type="match status" value="1"/>
</dbReference>
<keyword evidence="3" id="KW-1185">Reference proteome</keyword>
<dbReference type="InterPro" id="IPR005175">
    <property type="entry name" value="PPC_dom"/>
</dbReference>
<organism evidence="2 3">
    <name type="scientific">Teichococcus coralli</name>
    <dbReference type="NCBI Taxonomy" id="2545983"/>
    <lineage>
        <taxon>Bacteria</taxon>
        <taxon>Pseudomonadati</taxon>
        <taxon>Pseudomonadota</taxon>
        <taxon>Alphaproteobacteria</taxon>
        <taxon>Acetobacterales</taxon>
        <taxon>Roseomonadaceae</taxon>
        <taxon>Roseomonas</taxon>
    </lineage>
</organism>
<dbReference type="OrthoDB" id="9798999at2"/>
<evidence type="ECO:0000313" key="3">
    <source>
        <dbReference type="Proteomes" id="UP000460715"/>
    </source>
</evidence>
<reference evidence="2 3" key="1">
    <citation type="submission" date="2019-03" db="EMBL/GenBank/DDBJ databases">
        <title>Roseomonas sp. a novel Roseomonas species isolated from Sea whip Gorgonian.</title>
        <authorList>
            <person name="Li F."/>
            <person name="Pan X."/>
            <person name="Huang S."/>
            <person name="Li Z."/>
            <person name="Meng B."/>
        </authorList>
    </citation>
    <scope>NUCLEOTIDE SEQUENCE [LARGE SCALE GENOMIC DNA]</scope>
    <source>
        <strain evidence="2 3">M0104</strain>
    </source>
</reference>
<accession>A0A845B793</accession>
<sequence>MKSKLIHEAHGQRTFVVVLSTGDEVRASLEAFAAQNRLTAGQVSAIGAFQRATVRFFDWESKQYEPIPIEEQVEVVSLNGDIALGEDGKPMLHLHTVLARRDGAALGGDLKEGHVRPTLEVIITESPAHLQRVQDKETGLPLIRLDR</sequence>
<evidence type="ECO:0000313" key="2">
    <source>
        <dbReference type="EMBL" id="MXP63041.1"/>
    </source>
</evidence>
<dbReference type="PANTHER" id="PTHR34988">
    <property type="entry name" value="PROTEIN, PUTATIVE-RELATED"/>
    <property type="match status" value="1"/>
</dbReference>
<dbReference type="SUPFAM" id="SSF117856">
    <property type="entry name" value="AF0104/ALDC/Ptd012-like"/>
    <property type="match status" value="1"/>
</dbReference>
<name>A0A845B793_9PROT</name>
<protein>
    <submittedName>
        <fullName evidence="2">DUF296 domain-containing protein</fullName>
    </submittedName>
</protein>
<feature type="domain" description="PPC" evidence="1">
    <location>
        <begin position="8"/>
        <end position="146"/>
    </location>
</feature>
<dbReference type="AlphaFoldDB" id="A0A845B793"/>